<comment type="caution">
    <text evidence="2">The sequence shown here is derived from an EMBL/GenBank/DDBJ whole genome shotgun (WGS) entry which is preliminary data.</text>
</comment>
<gene>
    <name evidence="2" type="ORF">HHO47_16240</name>
</gene>
<dbReference type="Pfam" id="PF00563">
    <property type="entry name" value="EAL"/>
    <property type="match status" value="1"/>
</dbReference>
<dbReference type="SUPFAM" id="SSF109604">
    <property type="entry name" value="HD-domain/PDEase-like"/>
    <property type="match status" value="1"/>
</dbReference>
<dbReference type="SMART" id="SM00052">
    <property type="entry name" value="EAL"/>
    <property type="match status" value="1"/>
</dbReference>
<dbReference type="InterPro" id="IPR013976">
    <property type="entry name" value="HDOD"/>
</dbReference>
<dbReference type="RefSeq" id="WP_169021246.1">
    <property type="nucleotide sequence ID" value="NZ_JABBMT010000035.1"/>
</dbReference>
<protein>
    <submittedName>
        <fullName evidence="2">HDOD domain-containing protein</fullName>
    </submittedName>
</protein>
<dbReference type="Gene3D" id="1.10.3210.10">
    <property type="entry name" value="Hypothetical protein af1432"/>
    <property type="match status" value="1"/>
</dbReference>
<dbReference type="PROSITE" id="PS51833">
    <property type="entry name" value="HDOD"/>
    <property type="match status" value="1"/>
</dbReference>
<accession>A0A7Y0DVE6</accession>
<evidence type="ECO:0000313" key="2">
    <source>
        <dbReference type="EMBL" id="NMM42329.1"/>
    </source>
</evidence>
<sequence>MQVFVARQAIFNRRQHVVAYELLFRNSSDNYFPDIDESVATAKLIMENQLNFGTRHITSGKKALINIGPDSLKMGLCAFLPSQDVVLELLETIEPTEENYQLCRALFHKNFVLALDDFVYEPKWERFLKLVKLIKFDIQITPFQQIEPLIKRLQKYKKLKLLAEKIETIDDFKIAHKMGFDYFQGYFFAKPVVIQQKDININYALALTLYAQVMKEHPDINAIARLFQLDTALAFKLLRLINSGVFPVQKEIESLKQALVYLGHDHIKKFVSLIITAHVTQTKPNELNKICIIRARFCELIAKKIAPSQASSAFLTGLFSLLDAILDRPMDQLLIRLPFPEPIKDALMEEKNTLYYILATVKAYESGSWWALEQAVVFINIKSDLLPKLYWDALDWSNTHQHN</sequence>
<evidence type="ECO:0000313" key="3">
    <source>
        <dbReference type="Proteomes" id="UP000570493"/>
    </source>
</evidence>
<dbReference type="InterPro" id="IPR052340">
    <property type="entry name" value="RNase_Y/CdgJ"/>
</dbReference>
<proteinExistence type="predicted"/>
<keyword evidence="3" id="KW-1185">Reference proteome</keyword>
<evidence type="ECO:0000259" key="1">
    <source>
        <dbReference type="PROSITE" id="PS51833"/>
    </source>
</evidence>
<reference evidence="2" key="1">
    <citation type="submission" date="2020-04" db="EMBL/GenBank/DDBJ databases">
        <title>Genome Sequencing for Pseudoaltermonas arctica.</title>
        <authorList>
            <person name="Elkins N.S."/>
        </authorList>
    </citation>
    <scope>NUCLEOTIDE SEQUENCE [LARGE SCALE GENOMIC DNA]</scope>
    <source>
        <strain evidence="2">NEC-BIFX-2020_0012</strain>
    </source>
</reference>
<feature type="domain" description="HDOD" evidence="1">
    <location>
        <begin position="199"/>
        <end position="385"/>
    </location>
</feature>
<dbReference type="AlphaFoldDB" id="A0A7Y0DVE6"/>
<dbReference type="InterPro" id="IPR014408">
    <property type="entry name" value="dGMP_Pdiesterase_EAL/HD-GYP"/>
</dbReference>
<dbReference type="Proteomes" id="UP000570493">
    <property type="component" value="Unassembled WGS sequence"/>
</dbReference>
<dbReference type="EMBL" id="JABBMT010000035">
    <property type="protein sequence ID" value="NMM42329.1"/>
    <property type="molecule type" value="Genomic_DNA"/>
</dbReference>
<dbReference type="InterPro" id="IPR001633">
    <property type="entry name" value="EAL_dom"/>
</dbReference>
<dbReference type="InterPro" id="IPR035919">
    <property type="entry name" value="EAL_sf"/>
</dbReference>
<dbReference type="Pfam" id="PF08668">
    <property type="entry name" value="HDOD"/>
    <property type="match status" value="1"/>
</dbReference>
<name>A0A7Y0DVE6_9GAMM</name>
<dbReference type="PANTHER" id="PTHR33525:SF4">
    <property type="entry name" value="CYCLIC DI-GMP PHOSPHODIESTERASE CDGJ"/>
    <property type="match status" value="1"/>
</dbReference>
<dbReference type="PIRSF" id="PIRSF003180">
    <property type="entry name" value="DiGMPpdiest_YuxH"/>
    <property type="match status" value="1"/>
</dbReference>
<dbReference type="PANTHER" id="PTHR33525">
    <property type="match status" value="1"/>
</dbReference>
<organism evidence="2 3">
    <name type="scientific">Pseudoalteromonas arctica</name>
    <dbReference type="NCBI Taxonomy" id="394751"/>
    <lineage>
        <taxon>Bacteria</taxon>
        <taxon>Pseudomonadati</taxon>
        <taxon>Pseudomonadota</taxon>
        <taxon>Gammaproteobacteria</taxon>
        <taxon>Alteromonadales</taxon>
        <taxon>Pseudoalteromonadaceae</taxon>
        <taxon>Pseudoalteromonas</taxon>
    </lineage>
</organism>
<dbReference type="SUPFAM" id="SSF141868">
    <property type="entry name" value="EAL domain-like"/>
    <property type="match status" value="1"/>
</dbReference>
<dbReference type="Gene3D" id="3.20.20.450">
    <property type="entry name" value="EAL domain"/>
    <property type="match status" value="1"/>
</dbReference>